<keyword evidence="2" id="KW-0472">Membrane</keyword>
<evidence type="ECO:0000313" key="3">
    <source>
        <dbReference type="EMBL" id="MEV0970691.1"/>
    </source>
</evidence>
<evidence type="ECO:0000313" key="4">
    <source>
        <dbReference type="Proteomes" id="UP001551675"/>
    </source>
</evidence>
<dbReference type="Proteomes" id="UP001551675">
    <property type="component" value="Unassembled WGS sequence"/>
</dbReference>
<evidence type="ECO:0000256" key="2">
    <source>
        <dbReference type="SAM" id="Phobius"/>
    </source>
</evidence>
<dbReference type="RefSeq" id="WP_358134253.1">
    <property type="nucleotide sequence ID" value="NZ_JBFALK010000009.1"/>
</dbReference>
<reference evidence="3 4" key="1">
    <citation type="submission" date="2024-06" db="EMBL/GenBank/DDBJ databases">
        <title>The Natural Products Discovery Center: Release of the First 8490 Sequenced Strains for Exploring Actinobacteria Biosynthetic Diversity.</title>
        <authorList>
            <person name="Kalkreuter E."/>
            <person name="Kautsar S.A."/>
            <person name="Yang D."/>
            <person name="Bader C.D."/>
            <person name="Teijaro C.N."/>
            <person name="Fluegel L."/>
            <person name="Davis C.M."/>
            <person name="Simpson J.R."/>
            <person name="Lauterbach L."/>
            <person name="Steele A.D."/>
            <person name="Gui C."/>
            <person name="Meng S."/>
            <person name="Li G."/>
            <person name="Viehrig K."/>
            <person name="Ye F."/>
            <person name="Su P."/>
            <person name="Kiefer A.F."/>
            <person name="Nichols A."/>
            <person name="Cepeda A.J."/>
            <person name="Yan W."/>
            <person name="Fan B."/>
            <person name="Jiang Y."/>
            <person name="Adhikari A."/>
            <person name="Zheng C.-J."/>
            <person name="Schuster L."/>
            <person name="Cowan T.M."/>
            <person name="Smanski M.J."/>
            <person name="Chevrette M.G."/>
            <person name="De Carvalho L.P.S."/>
            <person name="Shen B."/>
        </authorList>
    </citation>
    <scope>NUCLEOTIDE SEQUENCE [LARGE SCALE GENOMIC DNA]</scope>
    <source>
        <strain evidence="3 4">NPDC050100</strain>
    </source>
</reference>
<sequence>MIELLGAMISLAAVTVLGLIALLLISFCVLVGLAALAASTRRERYEREPAGRERAADETTSRERLIRYGSPPRPGPARGHGSP</sequence>
<name>A0ABV3GGH4_MICGL</name>
<dbReference type="EMBL" id="JBFALK010000009">
    <property type="protein sequence ID" value="MEV0970691.1"/>
    <property type="molecule type" value="Genomic_DNA"/>
</dbReference>
<accession>A0ABV3GGH4</accession>
<protein>
    <recommendedName>
        <fullName evidence="5">DUF4229 domain-containing protein</fullName>
    </recommendedName>
</protein>
<evidence type="ECO:0008006" key="5">
    <source>
        <dbReference type="Google" id="ProtNLM"/>
    </source>
</evidence>
<keyword evidence="2" id="KW-0812">Transmembrane</keyword>
<organism evidence="3 4">
    <name type="scientific">Microtetraspora glauca</name>
    <dbReference type="NCBI Taxonomy" id="1996"/>
    <lineage>
        <taxon>Bacteria</taxon>
        <taxon>Bacillati</taxon>
        <taxon>Actinomycetota</taxon>
        <taxon>Actinomycetes</taxon>
        <taxon>Streptosporangiales</taxon>
        <taxon>Streptosporangiaceae</taxon>
        <taxon>Microtetraspora</taxon>
    </lineage>
</organism>
<proteinExistence type="predicted"/>
<feature type="compositionally biased region" description="Basic and acidic residues" evidence="1">
    <location>
        <begin position="44"/>
        <end position="66"/>
    </location>
</feature>
<keyword evidence="4" id="KW-1185">Reference proteome</keyword>
<feature type="region of interest" description="Disordered" evidence="1">
    <location>
        <begin position="44"/>
        <end position="83"/>
    </location>
</feature>
<keyword evidence="2" id="KW-1133">Transmembrane helix</keyword>
<evidence type="ECO:0000256" key="1">
    <source>
        <dbReference type="SAM" id="MobiDB-lite"/>
    </source>
</evidence>
<gene>
    <name evidence="3" type="ORF">AB0I59_18810</name>
</gene>
<feature type="transmembrane region" description="Helical" evidence="2">
    <location>
        <begin position="6"/>
        <end position="37"/>
    </location>
</feature>
<comment type="caution">
    <text evidence="3">The sequence shown here is derived from an EMBL/GenBank/DDBJ whole genome shotgun (WGS) entry which is preliminary data.</text>
</comment>